<accession>A0A1I5KVP2</accession>
<dbReference type="InterPro" id="IPR036291">
    <property type="entry name" value="NAD(P)-bd_dom_sf"/>
</dbReference>
<dbReference type="SUPFAM" id="SSF51735">
    <property type="entry name" value="NAD(P)-binding Rossmann-fold domains"/>
    <property type="match status" value="1"/>
</dbReference>
<dbReference type="Gene3D" id="3.40.50.10860">
    <property type="entry name" value="Leucine Dehydrogenase, chain A, domain 1"/>
    <property type="match status" value="1"/>
</dbReference>
<organism evidence="1 2">
    <name type="scientific">Hydrogenimonas thermophila</name>
    <dbReference type="NCBI Taxonomy" id="223786"/>
    <lineage>
        <taxon>Bacteria</taxon>
        <taxon>Pseudomonadati</taxon>
        <taxon>Campylobacterota</taxon>
        <taxon>Epsilonproteobacteria</taxon>
        <taxon>Campylobacterales</taxon>
        <taxon>Hydrogenimonadaceae</taxon>
        <taxon>Hydrogenimonas</taxon>
    </lineage>
</organism>
<proteinExistence type="predicted"/>
<dbReference type="AlphaFoldDB" id="A0A1I5KVP2"/>
<evidence type="ECO:0000313" key="1">
    <source>
        <dbReference type="EMBL" id="SFO89169.1"/>
    </source>
</evidence>
<dbReference type="STRING" id="223786.SAMN05216234_101115"/>
<dbReference type="Proteomes" id="UP000199227">
    <property type="component" value="Unassembled WGS sequence"/>
</dbReference>
<dbReference type="OrthoDB" id="9792692at2"/>
<protein>
    <submittedName>
        <fullName evidence="1">Shikimate 5-dehydrogenase</fullName>
    </submittedName>
</protein>
<dbReference type="EMBL" id="FOXB01000001">
    <property type="protein sequence ID" value="SFO89169.1"/>
    <property type="molecule type" value="Genomic_DNA"/>
</dbReference>
<evidence type="ECO:0000313" key="2">
    <source>
        <dbReference type="Proteomes" id="UP000199227"/>
    </source>
</evidence>
<gene>
    <name evidence="1" type="ORF">SAMN05216234_101115</name>
</gene>
<name>A0A1I5KVP2_9BACT</name>
<sequence>MIDEEILSKESRLIALYGVNSQTSPFLKVLNTTFKTLGLIDFAIGLNIKPEDFAYMAKGMPSSKVTMALYEPEFQSDIVPLLDVPDSCVSQSGLCDGAYAKEGKLFGKCFYRESFEYLVACEGIYLAGCRVLLLGASGVGRAILPLLGSSGVSFIDVADGSVENAASALEIAKPSLSGVKTDISWFQNGMEVDVEKYDIIINAIDLYAHSDKKLIKSKGENKDLVLIDFVRGKSSFDTLSKELYCRKVGDFQWMTASALCVAKEWLDAKVSCEDYETIIKSFGR</sequence>
<reference evidence="1 2" key="1">
    <citation type="submission" date="2016-10" db="EMBL/GenBank/DDBJ databases">
        <authorList>
            <person name="de Groot N.N."/>
        </authorList>
    </citation>
    <scope>NUCLEOTIDE SEQUENCE [LARGE SCALE GENOMIC DNA]</scope>
    <source>
        <strain evidence="1 2">EP1-55-1</strain>
    </source>
</reference>
<dbReference type="RefSeq" id="WP_092909901.1">
    <property type="nucleotide sequence ID" value="NZ_FOXB01000001.1"/>
</dbReference>
<dbReference type="Gene3D" id="3.40.50.720">
    <property type="entry name" value="NAD(P)-binding Rossmann-like Domain"/>
    <property type="match status" value="1"/>
</dbReference>
<keyword evidence="2" id="KW-1185">Reference proteome</keyword>